<dbReference type="RefSeq" id="WP_132014786.1">
    <property type="nucleotide sequence ID" value="NZ_SLUN01000015.1"/>
</dbReference>
<dbReference type="EMBL" id="SLUN01000015">
    <property type="protein sequence ID" value="TCL66549.1"/>
    <property type="molecule type" value="Genomic_DNA"/>
</dbReference>
<proteinExistence type="predicted"/>
<sequence>MIKITRLNGQEITVNPHLIETIEATPDTVIALTTGKKFVVTDSVAEITEKIIEYRKTIHRFQETDGVL</sequence>
<dbReference type="Pfam" id="PF06289">
    <property type="entry name" value="FlbD"/>
    <property type="match status" value="1"/>
</dbReference>
<accession>A0A4R1RKK4</accession>
<dbReference type="Proteomes" id="UP000295008">
    <property type="component" value="Unassembled WGS sequence"/>
</dbReference>
<organism evidence="1 2">
    <name type="scientific">Hydrogenispora ethanolica</name>
    <dbReference type="NCBI Taxonomy" id="1082276"/>
    <lineage>
        <taxon>Bacteria</taxon>
        <taxon>Bacillati</taxon>
        <taxon>Bacillota</taxon>
        <taxon>Hydrogenispora</taxon>
    </lineage>
</organism>
<keyword evidence="1" id="KW-0969">Cilium</keyword>
<evidence type="ECO:0000313" key="1">
    <source>
        <dbReference type="EMBL" id="TCL66549.1"/>
    </source>
</evidence>
<comment type="caution">
    <text evidence="1">The sequence shown here is derived from an EMBL/GenBank/DDBJ whole genome shotgun (WGS) entry which is preliminary data.</text>
</comment>
<gene>
    <name evidence="1" type="ORF">EDC14_101592</name>
</gene>
<keyword evidence="2" id="KW-1185">Reference proteome</keyword>
<dbReference type="InterPro" id="IPR009384">
    <property type="entry name" value="SwrD-like"/>
</dbReference>
<keyword evidence="1" id="KW-0282">Flagellum</keyword>
<dbReference type="PANTHER" id="PTHR39185">
    <property type="entry name" value="SWARMING MOTILITY PROTEIN SWRD"/>
    <property type="match status" value="1"/>
</dbReference>
<reference evidence="1 2" key="1">
    <citation type="submission" date="2019-03" db="EMBL/GenBank/DDBJ databases">
        <title>Genomic Encyclopedia of Type Strains, Phase IV (KMG-IV): sequencing the most valuable type-strain genomes for metagenomic binning, comparative biology and taxonomic classification.</title>
        <authorList>
            <person name="Goeker M."/>
        </authorList>
    </citation>
    <scope>NUCLEOTIDE SEQUENCE [LARGE SCALE GENOMIC DNA]</scope>
    <source>
        <strain evidence="1 2">LX-B</strain>
    </source>
</reference>
<dbReference type="AlphaFoldDB" id="A0A4R1RKK4"/>
<protein>
    <submittedName>
        <fullName evidence="1">Flagellar protein FlbD</fullName>
    </submittedName>
</protein>
<evidence type="ECO:0000313" key="2">
    <source>
        <dbReference type="Proteomes" id="UP000295008"/>
    </source>
</evidence>
<name>A0A4R1RKK4_HYDET</name>
<keyword evidence="1" id="KW-0966">Cell projection</keyword>
<dbReference type="OrthoDB" id="9799862at2"/>
<dbReference type="PANTHER" id="PTHR39185:SF1">
    <property type="entry name" value="SWARMING MOTILITY PROTEIN SWRD"/>
    <property type="match status" value="1"/>
</dbReference>